<comment type="caution">
    <text evidence="1">The sequence shown here is derived from an EMBL/GenBank/DDBJ whole genome shotgun (WGS) entry which is preliminary data.</text>
</comment>
<name>A0AAW0YYC3_9TREE</name>
<dbReference type="RefSeq" id="XP_066802328.1">
    <property type="nucleotide sequence ID" value="XM_066946949.1"/>
</dbReference>
<sequence length="92" mass="9973">MRTATLCAETGHGRRLNKDRALNKDGTHAALLIDTSTLPFRSLSTLLANCLTLSKLPKSNSHIWTLTLGYSERIVSSAECSVGQASRGEDWG</sequence>
<dbReference type="GeneID" id="92181101"/>
<dbReference type="AlphaFoldDB" id="A0AAW0YYC3"/>
<keyword evidence="2" id="KW-1185">Reference proteome</keyword>
<evidence type="ECO:0000313" key="2">
    <source>
        <dbReference type="Proteomes" id="UP001388673"/>
    </source>
</evidence>
<dbReference type="EMBL" id="JBCAWK010000007">
    <property type="protein sequence ID" value="KAK8853142.1"/>
    <property type="molecule type" value="Genomic_DNA"/>
</dbReference>
<protein>
    <submittedName>
        <fullName evidence="1">Uncharacterized protein</fullName>
    </submittedName>
</protein>
<dbReference type="Proteomes" id="UP001388673">
    <property type="component" value="Unassembled WGS sequence"/>
</dbReference>
<reference evidence="1 2" key="1">
    <citation type="journal article" date="2024" name="bioRxiv">
        <title>Comparative genomics of Cryptococcus and Kwoniella reveals pathogenesis evolution and contrasting karyotype dynamics via intercentromeric recombination or chromosome fusion.</title>
        <authorList>
            <person name="Coelho M.A."/>
            <person name="David-Palma M."/>
            <person name="Shea T."/>
            <person name="Bowers K."/>
            <person name="McGinley-Smith S."/>
            <person name="Mohammad A.W."/>
            <person name="Gnirke A."/>
            <person name="Yurkov A.M."/>
            <person name="Nowrousian M."/>
            <person name="Sun S."/>
            <person name="Cuomo C.A."/>
            <person name="Heitman J."/>
        </authorList>
    </citation>
    <scope>NUCLEOTIDE SEQUENCE [LARGE SCALE GENOMIC DNA]</scope>
    <source>
        <strain evidence="1 2">CBS 13917</strain>
    </source>
</reference>
<proteinExistence type="predicted"/>
<dbReference type="KEGG" id="kne:92181101"/>
<accession>A0AAW0YYC3</accession>
<evidence type="ECO:0000313" key="1">
    <source>
        <dbReference type="EMBL" id="KAK8853142.1"/>
    </source>
</evidence>
<organism evidence="1 2">
    <name type="scientific">Kwoniella newhampshirensis</name>
    <dbReference type="NCBI Taxonomy" id="1651941"/>
    <lineage>
        <taxon>Eukaryota</taxon>
        <taxon>Fungi</taxon>
        <taxon>Dikarya</taxon>
        <taxon>Basidiomycota</taxon>
        <taxon>Agaricomycotina</taxon>
        <taxon>Tremellomycetes</taxon>
        <taxon>Tremellales</taxon>
        <taxon>Cryptococcaceae</taxon>
        <taxon>Kwoniella</taxon>
    </lineage>
</organism>
<gene>
    <name evidence="1" type="ORF">IAR55_003843</name>
</gene>